<evidence type="ECO:0000313" key="1">
    <source>
        <dbReference type="EMBL" id="KAH6756754.1"/>
    </source>
</evidence>
<dbReference type="GO" id="GO:0016829">
    <property type="term" value="F:lyase activity"/>
    <property type="evidence" value="ECO:0007669"/>
    <property type="project" value="UniProtKB-KW"/>
</dbReference>
<gene>
    <name evidence="1" type="ORF">C2S53_000844</name>
</gene>
<evidence type="ECO:0000313" key="2">
    <source>
        <dbReference type="Proteomes" id="UP001190926"/>
    </source>
</evidence>
<dbReference type="AlphaFoldDB" id="A0AAD4IPM5"/>
<organism evidence="1 2">
    <name type="scientific">Perilla frutescens var. hirtella</name>
    <name type="common">Perilla citriodora</name>
    <name type="synonym">Perilla setoyensis</name>
    <dbReference type="NCBI Taxonomy" id="608512"/>
    <lineage>
        <taxon>Eukaryota</taxon>
        <taxon>Viridiplantae</taxon>
        <taxon>Streptophyta</taxon>
        <taxon>Embryophyta</taxon>
        <taxon>Tracheophyta</taxon>
        <taxon>Spermatophyta</taxon>
        <taxon>Magnoliopsida</taxon>
        <taxon>eudicotyledons</taxon>
        <taxon>Gunneridae</taxon>
        <taxon>Pentapetalae</taxon>
        <taxon>asterids</taxon>
        <taxon>lamiids</taxon>
        <taxon>Lamiales</taxon>
        <taxon>Lamiaceae</taxon>
        <taxon>Nepetoideae</taxon>
        <taxon>Elsholtzieae</taxon>
        <taxon>Perilla</taxon>
    </lineage>
</organism>
<name>A0AAD4IPM5_PERFH</name>
<dbReference type="Proteomes" id="UP001190926">
    <property type="component" value="Unassembled WGS sequence"/>
</dbReference>
<protein>
    <submittedName>
        <fullName evidence="1">Pectin lyase-like superfamily protein</fullName>
    </submittedName>
</protein>
<dbReference type="EMBL" id="SDAM02029540">
    <property type="protein sequence ID" value="KAH6756754.1"/>
    <property type="molecule type" value="Genomic_DNA"/>
</dbReference>
<sequence length="58" mass="6527">MASGSSFDASNFLDDDEWAANITEQNQRVDRIIEDVISHAAELSLQPTNHHVRAPRHL</sequence>
<keyword evidence="2" id="KW-1185">Reference proteome</keyword>
<accession>A0AAD4IPM5</accession>
<proteinExistence type="predicted"/>
<comment type="caution">
    <text evidence="1">The sequence shown here is derived from an EMBL/GenBank/DDBJ whole genome shotgun (WGS) entry which is preliminary data.</text>
</comment>
<reference evidence="1 2" key="1">
    <citation type="journal article" date="2021" name="Nat. Commun.">
        <title>Incipient diploidization of the medicinal plant Perilla within 10,000 years.</title>
        <authorList>
            <person name="Zhang Y."/>
            <person name="Shen Q."/>
            <person name="Leng L."/>
            <person name="Zhang D."/>
            <person name="Chen S."/>
            <person name="Shi Y."/>
            <person name="Ning Z."/>
            <person name="Chen S."/>
        </authorList>
    </citation>
    <scope>NUCLEOTIDE SEQUENCE [LARGE SCALE GENOMIC DNA]</scope>
    <source>
        <strain evidence="2">cv. PC099</strain>
    </source>
</reference>